<keyword evidence="1" id="KW-0540">Nuclease</keyword>
<feature type="domain" description="Exonuclease" evidence="4">
    <location>
        <begin position="36"/>
        <end position="201"/>
    </location>
</feature>
<dbReference type="SMART" id="SM00479">
    <property type="entry name" value="EXOIII"/>
    <property type="match status" value="1"/>
</dbReference>
<evidence type="ECO:0000259" key="4">
    <source>
        <dbReference type="SMART" id="SM00479"/>
    </source>
</evidence>
<dbReference type="InterPro" id="IPR013520">
    <property type="entry name" value="Ribonucl_H"/>
</dbReference>
<accession>A0ABT4TGB2</accession>
<dbReference type="GO" id="GO:0004527">
    <property type="term" value="F:exonuclease activity"/>
    <property type="evidence" value="ECO:0007669"/>
    <property type="project" value="UniProtKB-KW"/>
</dbReference>
<evidence type="ECO:0000313" key="5">
    <source>
        <dbReference type="EMBL" id="MDA2803753.1"/>
    </source>
</evidence>
<dbReference type="CDD" id="cd06127">
    <property type="entry name" value="DEDDh"/>
    <property type="match status" value="1"/>
</dbReference>
<gene>
    <name evidence="5" type="ORF">O4U47_04455</name>
</gene>
<keyword evidence="2" id="KW-0378">Hydrolase</keyword>
<dbReference type="EMBL" id="JAQFWP010000005">
    <property type="protein sequence ID" value="MDA2803753.1"/>
    <property type="molecule type" value="Genomic_DNA"/>
</dbReference>
<dbReference type="SUPFAM" id="SSF53098">
    <property type="entry name" value="Ribonuclease H-like"/>
    <property type="match status" value="1"/>
</dbReference>
<dbReference type="RefSeq" id="WP_270676232.1">
    <property type="nucleotide sequence ID" value="NZ_JAQFWP010000005.1"/>
</dbReference>
<evidence type="ECO:0000313" key="6">
    <source>
        <dbReference type="Proteomes" id="UP001165685"/>
    </source>
</evidence>
<dbReference type="InterPro" id="IPR012337">
    <property type="entry name" value="RNaseH-like_sf"/>
</dbReference>
<evidence type="ECO:0000256" key="2">
    <source>
        <dbReference type="ARBA" id="ARBA00022801"/>
    </source>
</evidence>
<keyword evidence="6" id="KW-1185">Reference proteome</keyword>
<name>A0ABT4TGB2_9ACTN</name>
<dbReference type="Proteomes" id="UP001165685">
    <property type="component" value="Unassembled WGS sequence"/>
</dbReference>
<keyword evidence="3 5" id="KW-0269">Exonuclease</keyword>
<dbReference type="Pfam" id="PF00929">
    <property type="entry name" value="RNase_T"/>
    <property type="match status" value="1"/>
</dbReference>
<reference evidence="5" key="1">
    <citation type="submission" date="2023-01" db="EMBL/GenBank/DDBJ databases">
        <title>Draft genome sequence of Nocardiopsis sp. LSu2-4 isolated from halophytes.</title>
        <authorList>
            <person name="Duangmal K."/>
            <person name="Chantavorakit T."/>
        </authorList>
    </citation>
    <scope>NUCLEOTIDE SEQUENCE</scope>
    <source>
        <strain evidence="5">LSu2-4</strain>
    </source>
</reference>
<dbReference type="Gene3D" id="3.30.420.10">
    <property type="entry name" value="Ribonuclease H-like superfamily/Ribonuclease H"/>
    <property type="match status" value="1"/>
</dbReference>
<dbReference type="PANTHER" id="PTHR30231:SF4">
    <property type="entry name" value="PROTEIN NEN2"/>
    <property type="match status" value="1"/>
</dbReference>
<proteinExistence type="predicted"/>
<dbReference type="PANTHER" id="PTHR30231">
    <property type="entry name" value="DNA POLYMERASE III SUBUNIT EPSILON"/>
    <property type="match status" value="1"/>
</dbReference>
<comment type="caution">
    <text evidence="5">The sequence shown here is derived from an EMBL/GenBank/DDBJ whole genome shotgun (WGS) entry which is preliminary data.</text>
</comment>
<organism evidence="5 6">
    <name type="scientific">Nocardiopsis suaedae</name>
    <dbReference type="NCBI Taxonomy" id="3018444"/>
    <lineage>
        <taxon>Bacteria</taxon>
        <taxon>Bacillati</taxon>
        <taxon>Actinomycetota</taxon>
        <taxon>Actinomycetes</taxon>
        <taxon>Streptosporangiales</taxon>
        <taxon>Nocardiopsidaceae</taxon>
        <taxon>Nocardiopsis</taxon>
    </lineage>
</organism>
<dbReference type="InterPro" id="IPR036397">
    <property type="entry name" value="RNaseH_sf"/>
</dbReference>
<sequence length="308" mass="31875">MLEWMRAGRPRMGGAVAHGALTRARGGSALPARGLEYAVLDVETTGLDPAAGARVCEVAVVRMRGDGTVLREFSTLVDPGAPMEGREFHGITDGDVAGAPRAGALAGELAGLFSGAVVAGHNLDFEAAFLASELVPSGLPEGVPGLCTLRALRSQVDLDRYSLPRASLALNGHWPSGQHTALGDARACARILAEMLNTAPGELYYTGPAPRDVVLGEQGAERVGPVRLKSRTPVKGALPLATVWPRRWRPQELPPELCGGAFTGADRTAALKAARERGLFREAAAGAVALAGAAAAAGAARSLMRALR</sequence>
<evidence type="ECO:0000256" key="1">
    <source>
        <dbReference type="ARBA" id="ARBA00022722"/>
    </source>
</evidence>
<protein>
    <submittedName>
        <fullName evidence="5">3'-5' exonuclease</fullName>
    </submittedName>
</protein>
<evidence type="ECO:0000256" key="3">
    <source>
        <dbReference type="ARBA" id="ARBA00022839"/>
    </source>
</evidence>